<dbReference type="EMBL" id="BART01001525">
    <property type="protein sequence ID" value="GAG70414.1"/>
    <property type="molecule type" value="Genomic_DNA"/>
</dbReference>
<dbReference type="PANTHER" id="PTHR42103:SF2">
    <property type="entry name" value="AB HYDROLASE-1 DOMAIN-CONTAINING PROTEIN"/>
    <property type="match status" value="1"/>
</dbReference>
<gene>
    <name evidence="2" type="ORF">S01H4_05308</name>
</gene>
<dbReference type="Pfam" id="PF20408">
    <property type="entry name" value="Abhydrolase_11"/>
    <property type="match status" value="1"/>
</dbReference>
<protein>
    <recommendedName>
        <fullName evidence="1">KANL3/Tex30 alpha/beta hydrolase-like domain-containing protein</fullName>
    </recommendedName>
</protein>
<accession>X0ZM18</accession>
<feature type="domain" description="KANL3/Tex30 alpha/beta hydrolase-like" evidence="1">
    <location>
        <begin position="30"/>
        <end position="192"/>
    </location>
</feature>
<name>X0ZM18_9ZZZZ</name>
<proteinExistence type="predicted"/>
<evidence type="ECO:0000313" key="2">
    <source>
        <dbReference type="EMBL" id="GAG70414.1"/>
    </source>
</evidence>
<dbReference type="Gene3D" id="3.40.50.1820">
    <property type="entry name" value="alpha/beta hydrolase"/>
    <property type="match status" value="1"/>
</dbReference>
<sequence>MLQEIKIPILNKNIKLEAEVFYPDNDKKNICVLLAHPHSLYGGNMSNNVVSSLFSTLSKENIPTLRFNFRGVGRSTGSYGHNIGEQEDIRTCIKFLIDKEEFKKIIIIGYSYGAAIGCSQVNTFKNIMGYVAIAFPFDLFIKLKNLAQTSKPKLFIQGDMDNIANFRTFLKHFKDMKTPKEYKIVNNADHFFLGFENQVSEYALDFVRNLRVRKKV</sequence>
<dbReference type="SUPFAM" id="SSF53474">
    <property type="entry name" value="alpha/beta-Hydrolases"/>
    <property type="match status" value="1"/>
</dbReference>
<dbReference type="InterPro" id="IPR029058">
    <property type="entry name" value="AB_hydrolase_fold"/>
</dbReference>
<dbReference type="AlphaFoldDB" id="X0ZM18"/>
<evidence type="ECO:0000259" key="1">
    <source>
        <dbReference type="Pfam" id="PF20408"/>
    </source>
</evidence>
<dbReference type="InterPro" id="IPR046879">
    <property type="entry name" value="KANL3/Tex30_Abhydrolase"/>
</dbReference>
<comment type="caution">
    <text evidence="2">The sequence shown here is derived from an EMBL/GenBank/DDBJ whole genome shotgun (WGS) entry which is preliminary data.</text>
</comment>
<dbReference type="PANTHER" id="PTHR42103">
    <property type="entry name" value="ALPHA/BETA-HYDROLASES SUPERFAMILY PROTEIN"/>
    <property type="match status" value="1"/>
</dbReference>
<organism evidence="2">
    <name type="scientific">marine sediment metagenome</name>
    <dbReference type="NCBI Taxonomy" id="412755"/>
    <lineage>
        <taxon>unclassified sequences</taxon>
        <taxon>metagenomes</taxon>
        <taxon>ecological metagenomes</taxon>
    </lineage>
</organism>
<reference evidence="2" key="1">
    <citation type="journal article" date="2014" name="Front. Microbiol.">
        <title>High frequency of phylogenetically diverse reductive dehalogenase-homologous genes in deep subseafloor sedimentary metagenomes.</title>
        <authorList>
            <person name="Kawai M."/>
            <person name="Futagami T."/>
            <person name="Toyoda A."/>
            <person name="Takaki Y."/>
            <person name="Nishi S."/>
            <person name="Hori S."/>
            <person name="Arai W."/>
            <person name="Tsubouchi T."/>
            <person name="Morono Y."/>
            <person name="Uchiyama I."/>
            <person name="Ito T."/>
            <person name="Fujiyama A."/>
            <person name="Inagaki F."/>
            <person name="Takami H."/>
        </authorList>
    </citation>
    <scope>NUCLEOTIDE SEQUENCE</scope>
    <source>
        <strain evidence="2">Expedition CK06-06</strain>
    </source>
</reference>